<dbReference type="InParanoid" id="S7XRC7"/>
<dbReference type="AlphaFoldDB" id="S7XRC7"/>
<feature type="region of interest" description="Disordered" evidence="1">
    <location>
        <begin position="179"/>
        <end position="217"/>
    </location>
</feature>
<feature type="compositionally biased region" description="Polar residues" evidence="1">
    <location>
        <begin position="179"/>
        <end position="189"/>
    </location>
</feature>
<dbReference type="HOGENOM" id="CLU_1005340_0_0_1"/>
<sequence>MHKNFYINNYVFLKYNDEWIEGRILEINKDDTTNTNKRKSYILFNVKTSTIIPTPFFESSIHISSTEILKKFKIKKLEYNPDKLYMPVQLKDILFYNEKQNIIKQQNTIDQIEIDDKIYNKLIKYNVNNILDDFYYFLEENKPSVHIEEFLEVRKGLMYYFKNFVDYFILKEEKSITNNDDNGNNTELSNGNDNTIDNNDNNTVYNTELNNDNTTDNDYNDKKLEKYNYIHLLRLLVFIHYNVLPKETNIEISTIIFDYYYYLIDFLIYKLYSLKEQ</sequence>
<dbReference type="VEuPathDB" id="MicrosporidiaDB:SLOPH_1118"/>
<accession>S7XRC7</accession>
<proteinExistence type="predicted"/>
<name>S7XRC7_SPRLO</name>
<evidence type="ECO:0000256" key="1">
    <source>
        <dbReference type="SAM" id="MobiDB-lite"/>
    </source>
</evidence>
<gene>
    <name evidence="2" type="ORF">SLOPH_1118</name>
</gene>
<evidence type="ECO:0000313" key="2">
    <source>
        <dbReference type="EMBL" id="EPR78523.1"/>
    </source>
</evidence>
<dbReference type="OrthoDB" id="2193523at2759"/>
<dbReference type="Proteomes" id="UP000014978">
    <property type="component" value="Unassembled WGS sequence"/>
</dbReference>
<comment type="caution">
    <text evidence="2">The sequence shown here is derived from an EMBL/GenBank/DDBJ whole genome shotgun (WGS) entry which is preliminary data.</text>
</comment>
<dbReference type="EMBL" id="ATCN01000727">
    <property type="protein sequence ID" value="EPR78523.1"/>
    <property type="molecule type" value="Genomic_DNA"/>
</dbReference>
<feature type="compositionally biased region" description="Low complexity" evidence="1">
    <location>
        <begin position="190"/>
        <end position="217"/>
    </location>
</feature>
<protein>
    <recommendedName>
        <fullName evidence="4">MRG domain-containing protein</fullName>
    </recommendedName>
</protein>
<evidence type="ECO:0000313" key="3">
    <source>
        <dbReference type="Proteomes" id="UP000014978"/>
    </source>
</evidence>
<keyword evidence="3" id="KW-1185">Reference proteome</keyword>
<organism evidence="2 3">
    <name type="scientific">Spraguea lophii (strain 42_110)</name>
    <name type="common">Microsporidian parasite</name>
    <dbReference type="NCBI Taxonomy" id="1358809"/>
    <lineage>
        <taxon>Eukaryota</taxon>
        <taxon>Fungi</taxon>
        <taxon>Fungi incertae sedis</taxon>
        <taxon>Microsporidia</taxon>
        <taxon>Spragueidae</taxon>
        <taxon>Spraguea</taxon>
    </lineage>
</organism>
<evidence type="ECO:0008006" key="4">
    <source>
        <dbReference type="Google" id="ProtNLM"/>
    </source>
</evidence>
<dbReference type="OMA" id="REICFEF"/>
<reference evidence="3" key="1">
    <citation type="journal article" date="2013" name="PLoS Genet.">
        <title>The genome of Spraguea lophii and the basis of host-microsporidian interactions.</title>
        <authorList>
            <person name="Campbell S.E."/>
            <person name="Williams T.A."/>
            <person name="Yousuf A."/>
            <person name="Soanes D.M."/>
            <person name="Paszkiewicz K.H."/>
            <person name="Williams B.A.P."/>
        </authorList>
    </citation>
    <scope>NUCLEOTIDE SEQUENCE [LARGE SCALE GENOMIC DNA]</scope>
    <source>
        <strain evidence="3">42_110</strain>
    </source>
</reference>